<dbReference type="GO" id="GO:0032039">
    <property type="term" value="C:integrator complex"/>
    <property type="evidence" value="ECO:0007669"/>
    <property type="project" value="InterPro"/>
</dbReference>
<organism evidence="1 2">
    <name type="scientific">Protopolystoma xenopodis</name>
    <dbReference type="NCBI Taxonomy" id="117903"/>
    <lineage>
        <taxon>Eukaryota</taxon>
        <taxon>Metazoa</taxon>
        <taxon>Spiralia</taxon>
        <taxon>Lophotrochozoa</taxon>
        <taxon>Platyhelminthes</taxon>
        <taxon>Monogenea</taxon>
        <taxon>Polyopisthocotylea</taxon>
        <taxon>Polystomatidea</taxon>
        <taxon>Polystomatidae</taxon>
        <taxon>Protopolystoma</taxon>
    </lineage>
</organism>
<proteinExistence type="predicted"/>
<comment type="caution">
    <text evidence="1">The sequence shown here is derived from an EMBL/GenBank/DDBJ whole genome shotgun (WGS) entry which is preliminary data.</text>
</comment>
<evidence type="ECO:0000313" key="2">
    <source>
        <dbReference type="Proteomes" id="UP000784294"/>
    </source>
</evidence>
<dbReference type="AlphaFoldDB" id="A0A3S5B182"/>
<reference evidence="1" key="1">
    <citation type="submission" date="2018-11" db="EMBL/GenBank/DDBJ databases">
        <authorList>
            <consortium name="Pathogen Informatics"/>
        </authorList>
    </citation>
    <scope>NUCLEOTIDE SEQUENCE</scope>
</reference>
<dbReference type="Pfam" id="PF14750">
    <property type="entry name" value="INTS2"/>
    <property type="match status" value="1"/>
</dbReference>
<keyword evidence="2" id="KW-1185">Reference proteome</keyword>
<dbReference type="EMBL" id="CAAALY010246309">
    <property type="protein sequence ID" value="VEL33742.1"/>
    <property type="molecule type" value="Genomic_DNA"/>
</dbReference>
<sequence length="159" mass="17444">MHYNIRPALDAAAFMLDALHHILSRLASCEERTSACLACLPACVRLASTFPNLASKIARLLLTIASICANELAHSKSDQMGSQTVAETANAPTDFEQDYDDFDIELDLELIAAGLPLDQQHGICLARTMQTFKKIVYSCCAQRSLYLPTDFARFSIGES</sequence>
<protein>
    <submittedName>
        <fullName evidence="1">Uncharacterized protein</fullName>
    </submittedName>
</protein>
<gene>
    <name evidence="1" type="ORF">PXEA_LOCUS27182</name>
</gene>
<dbReference type="Proteomes" id="UP000784294">
    <property type="component" value="Unassembled WGS sequence"/>
</dbReference>
<name>A0A3S5B182_9PLAT</name>
<evidence type="ECO:0000313" key="1">
    <source>
        <dbReference type="EMBL" id="VEL33742.1"/>
    </source>
</evidence>
<dbReference type="InterPro" id="IPR029321">
    <property type="entry name" value="INTS2"/>
</dbReference>
<accession>A0A3S5B182</accession>